<dbReference type="EMBL" id="FOCC01000006">
    <property type="protein sequence ID" value="SEM66180.1"/>
    <property type="molecule type" value="Genomic_DNA"/>
</dbReference>
<evidence type="ECO:0000259" key="1">
    <source>
        <dbReference type="Pfam" id="PF14493"/>
    </source>
</evidence>
<comment type="caution">
    <text evidence="2">The sequence shown here is derived from an EMBL/GenBank/DDBJ whole genome shotgun (WGS) entry which is preliminary data.</text>
</comment>
<dbReference type="Proteomes" id="UP000182089">
    <property type="component" value="Unassembled WGS sequence"/>
</dbReference>
<evidence type="ECO:0000313" key="2">
    <source>
        <dbReference type="EMBL" id="SEM66180.1"/>
    </source>
</evidence>
<accession>A0ABY1ABJ8</accession>
<feature type="domain" description="Helicase Helix-turn-helix" evidence="1">
    <location>
        <begin position="249"/>
        <end position="315"/>
    </location>
</feature>
<reference evidence="2 3" key="1">
    <citation type="submission" date="2016-10" db="EMBL/GenBank/DDBJ databases">
        <authorList>
            <person name="Varghese N."/>
            <person name="Submissions S."/>
        </authorList>
    </citation>
    <scope>NUCLEOTIDE SEQUENCE [LARGE SCALE GENOMIC DNA]</scope>
    <source>
        <strain evidence="2 3">WC1T17</strain>
    </source>
</reference>
<gene>
    <name evidence="2" type="ORF">SAMN05216431_10671</name>
</gene>
<organism evidence="2 3">
    <name type="scientific">Ligilactobacillus ruminis</name>
    <dbReference type="NCBI Taxonomy" id="1623"/>
    <lineage>
        <taxon>Bacteria</taxon>
        <taxon>Bacillati</taxon>
        <taxon>Bacillota</taxon>
        <taxon>Bacilli</taxon>
        <taxon>Lactobacillales</taxon>
        <taxon>Lactobacillaceae</taxon>
        <taxon>Ligilactobacillus</taxon>
    </lineage>
</organism>
<sequence length="347" mass="40254">MAENLVIARILLYFDEKQAHRTAVIRQILGNHLTMSSMFWGMCYGLLTETNTDPELGQKVELVASLAHKKGWLKQVAKNTYVLTPKGADMKARYLAEHKTLQNPELFSFFNYRRLTTLLHLCIQVASEKSYQQAKYQPLTLNYDILQLFKRWYQQTNGQGLDHLAEDLEQFLSQEDTTEAVIFAQNFAGYHESGFTTSQLAQMHQLDISDVALILRDLTARFIFFSIKHDPTFGTLFKSQLGEGLLTKSALKSYQLFQNGYDLPKVAQVRRLKLSTVIEHILNCAMILDDFPYQAFLLEDEIKLIEKVFQGQKTLTWNFHALADFKLPFYKYRLVQIMRIKIYGTDY</sequence>
<evidence type="ECO:0000313" key="3">
    <source>
        <dbReference type="Proteomes" id="UP000182089"/>
    </source>
</evidence>
<dbReference type="Pfam" id="PF14493">
    <property type="entry name" value="HTH_40"/>
    <property type="match status" value="1"/>
</dbReference>
<dbReference type="InterPro" id="IPR029491">
    <property type="entry name" value="Helicase_HTH"/>
</dbReference>
<name>A0ABY1ABJ8_9LACO</name>
<proteinExistence type="predicted"/>
<protein>
    <submittedName>
        <fullName evidence="2">Helix-turn-helix domain-containing protein</fullName>
    </submittedName>
</protein>